<comment type="caution">
    <text evidence="8">The sequence shown here is derived from an EMBL/GenBank/DDBJ whole genome shotgun (WGS) entry which is preliminary data.</text>
</comment>
<evidence type="ECO:0000259" key="7">
    <source>
        <dbReference type="Pfam" id="PF01555"/>
    </source>
</evidence>
<dbReference type="STRING" id="1305675.BFG57_01055"/>
<dbReference type="OrthoDB" id="9800801at2"/>
<gene>
    <name evidence="8" type="ORF">BFG57_01055</name>
</gene>
<dbReference type="Pfam" id="PF01555">
    <property type="entry name" value="N6_N4_Mtase"/>
    <property type="match status" value="1"/>
</dbReference>
<comment type="similarity">
    <text evidence="1">Belongs to the N(4)/N(6)-methyltransferase family.</text>
</comment>
<keyword evidence="3" id="KW-0808">Transferase</keyword>
<dbReference type="PIRSF" id="PIRSF015855">
    <property type="entry name" value="TypeIII_Mtase_mKpnI"/>
    <property type="match status" value="1"/>
</dbReference>
<dbReference type="PROSITE" id="PS00092">
    <property type="entry name" value="N6_MTASE"/>
    <property type="match status" value="1"/>
</dbReference>
<reference evidence="8 9" key="1">
    <citation type="submission" date="2016-08" db="EMBL/GenBank/DDBJ databases">
        <title>Genome of Bacillus solimangrovi GH2-4.</title>
        <authorList>
            <person name="Lim S."/>
            <person name="Kim B.-C."/>
        </authorList>
    </citation>
    <scope>NUCLEOTIDE SEQUENCE [LARGE SCALE GENOMIC DNA]</scope>
    <source>
        <strain evidence="8 9">GH2-4</strain>
    </source>
</reference>
<feature type="region of interest" description="Disordered" evidence="6">
    <location>
        <begin position="1"/>
        <end position="22"/>
    </location>
</feature>
<dbReference type="InterPro" id="IPR029063">
    <property type="entry name" value="SAM-dependent_MTases_sf"/>
</dbReference>
<evidence type="ECO:0000313" key="9">
    <source>
        <dbReference type="Proteomes" id="UP000095209"/>
    </source>
</evidence>
<dbReference type="SUPFAM" id="SSF53335">
    <property type="entry name" value="S-adenosyl-L-methionine-dependent methyltransferases"/>
    <property type="match status" value="1"/>
</dbReference>
<dbReference type="InterPro" id="IPR002295">
    <property type="entry name" value="N4/N6-MTase_EcoPI_Mod-like"/>
</dbReference>
<organism evidence="8 9">
    <name type="scientific">Bacillus solimangrovi</name>
    <dbReference type="NCBI Taxonomy" id="1305675"/>
    <lineage>
        <taxon>Bacteria</taxon>
        <taxon>Bacillati</taxon>
        <taxon>Bacillota</taxon>
        <taxon>Bacilli</taxon>
        <taxon>Bacillales</taxon>
        <taxon>Bacillaceae</taxon>
        <taxon>Bacillus</taxon>
    </lineage>
</organism>
<dbReference type="GO" id="GO:0003677">
    <property type="term" value="F:DNA binding"/>
    <property type="evidence" value="ECO:0007669"/>
    <property type="project" value="InterPro"/>
</dbReference>
<feature type="domain" description="DNA methylase N-4/N-6" evidence="7">
    <location>
        <begin position="87"/>
        <end position="471"/>
    </location>
</feature>
<sequence length="515" mass="60225">MLSERSQSNNQQFRTSTPGQSELFSEGFGLHWIGKKETQQLVDHSSTHSLKRISGIGIDEERTNNLFIEGDNLKVLQTLQETYHEQIDLIYIDPPYNTGKNFIYDDNFEETMKRYLQRCGITNDNQRCKHTHMSGRIHTNWLNMMYSRLLLAYKMLASDGVIVIHIDEKEESNLELLLFEIFGEENRIGKLIWDKRNPKGDASKVAYQHEVIYVFAKKITNYRNRVVLKRTKENVEQVLNKAKRLYAQIGKTMIPEDLKQLAKKYNLPKELLDKHKRIVDMSIVNELFQQWLNRQVEFSEGLKAYKYIDEYGKVYRPVSMAWPNKKKAPDQYFVPLIHPITGRTCAIPKRGWRNPPETMKRLLDEQQILFGCDEKTIPNRKYYLEEHMLENIPSILRYGASDDAFFAKIGLSFDNPKPYPFSKQLIQYFTHSDALVMDFFAGSGTTAHAVYEANKGDNGTRKYILVERQEAIKGQKYASIASLAQERIRRSIELLNESDQNEEQQDRGFKVYQLE</sequence>
<dbReference type="GO" id="GO:0009307">
    <property type="term" value="P:DNA restriction-modification system"/>
    <property type="evidence" value="ECO:0007669"/>
    <property type="project" value="UniProtKB-KW"/>
</dbReference>
<dbReference type="EMBL" id="MJEH01000011">
    <property type="protein sequence ID" value="OEH93604.1"/>
    <property type="molecule type" value="Genomic_DNA"/>
</dbReference>
<dbReference type="GO" id="GO:0032259">
    <property type="term" value="P:methylation"/>
    <property type="evidence" value="ECO:0007669"/>
    <property type="project" value="UniProtKB-KW"/>
</dbReference>
<dbReference type="InterPro" id="IPR002941">
    <property type="entry name" value="DNA_methylase_N4/N6"/>
</dbReference>
<dbReference type="RefSeq" id="WP_069716507.1">
    <property type="nucleotide sequence ID" value="NZ_MJEH01000011.1"/>
</dbReference>
<protein>
    <recommendedName>
        <fullName evidence="7">DNA methylase N-4/N-6 domain-containing protein</fullName>
    </recommendedName>
</protein>
<evidence type="ECO:0000256" key="1">
    <source>
        <dbReference type="ARBA" id="ARBA00006594"/>
    </source>
</evidence>
<evidence type="ECO:0000256" key="6">
    <source>
        <dbReference type="SAM" id="MobiDB-lite"/>
    </source>
</evidence>
<dbReference type="PRINTS" id="PR00506">
    <property type="entry name" value="D21N6MTFRASE"/>
</dbReference>
<name>A0A1E5LHN6_9BACI</name>
<evidence type="ECO:0000256" key="2">
    <source>
        <dbReference type="ARBA" id="ARBA00022603"/>
    </source>
</evidence>
<proteinExistence type="inferred from homology"/>
<dbReference type="InterPro" id="IPR002052">
    <property type="entry name" value="DNA_methylase_N6_adenine_CS"/>
</dbReference>
<dbReference type="Gene3D" id="3.40.50.150">
    <property type="entry name" value="Vaccinia Virus protein VP39"/>
    <property type="match status" value="1"/>
</dbReference>
<dbReference type="Proteomes" id="UP000095209">
    <property type="component" value="Unassembled WGS sequence"/>
</dbReference>
<keyword evidence="5" id="KW-0680">Restriction system</keyword>
<evidence type="ECO:0000256" key="3">
    <source>
        <dbReference type="ARBA" id="ARBA00022679"/>
    </source>
</evidence>
<evidence type="ECO:0000256" key="4">
    <source>
        <dbReference type="ARBA" id="ARBA00022691"/>
    </source>
</evidence>
<evidence type="ECO:0000256" key="5">
    <source>
        <dbReference type="ARBA" id="ARBA00022747"/>
    </source>
</evidence>
<keyword evidence="2" id="KW-0489">Methyltransferase</keyword>
<accession>A0A1E5LHN6</accession>
<keyword evidence="9" id="KW-1185">Reference proteome</keyword>
<evidence type="ECO:0000313" key="8">
    <source>
        <dbReference type="EMBL" id="OEH93604.1"/>
    </source>
</evidence>
<dbReference type="GO" id="GO:0008170">
    <property type="term" value="F:N-methyltransferase activity"/>
    <property type="evidence" value="ECO:0007669"/>
    <property type="project" value="InterPro"/>
</dbReference>
<keyword evidence="4" id="KW-0949">S-adenosyl-L-methionine</keyword>
<dbReference type="AlphaFoldDB" id="A0A1E5LHN6"/>